<comment type="caution">
    <text evidence="1">The sequence shown here is derived from an EMBL/GenBank/DDBJ whole genome shotgun (WGS) entry which is preliminary data.</text>
</comment>
<dbReference type="EMBL" id="PFSK01000049">
    <property type="protein sequence ID" value="PJC21755.1"/>
    <property type="molecule type" value="Genomic_DNA"/>
</dbReference>
<dbReference type="Proteomes" id="UP000228781">
    <property type="component" value="Unassembled WGS sequence"/>
</dbReference>
<proteinExistence type="predicted"/>
<dbReference type="AlphaFoldDB" id="A0A2M8EHS5"/>
<sequence>METLLTPVVGSIRDAVDYGDFVIVQRRKMSFIHGLICRLNPFKREEVEVSKLITPKALALLADELEGAEVFRRVRATGEDRIGAFAYIVPLDNKGRFAICQGVTEGRAMEKARRLKRFPSGGLFRAIDKKRSPR</sequence>
<evidence type="ECO:0000313" key="1">
    <source>
        <dbReference type="EMBL" id="PJC21755.1"/>
    </source>
</evidence>
<reference evidence="2" key="1">
    <citation type="submission" date="2017-09" db="EMBL/GenBank/DDBJ databases">
        <title>Depth-based differentiation of microbial function through sediment-hosted aquifers and enrichment of novel symbionts in the deep terrestrial subsurface.</title>
        <authorList>
            <person name="Probst A.J."/>
            <person name="Ladd B."/>
            <person name="Jarett J.K."/>
            <person name="Geller-Mcgrath D.E."/>
            <person name="Sieber C.M.K."/>
            <person name="Emerson J.B."/>
            <person name="Anantharaman K."/>
            <person name="Thomas B.C."/>
            <person name="Malmstrom R."/>
            <person name="Stieglmeier M."/>
            <person name="Klingl A."/>
            <person name="Woyke T."/>
            <person name="Ryan C.M."/>
            <person name="Banfield J.F."/>
        </authorList>
    </citation>
    <scope>NUCLEOTIDE SEQUENCE [LARGE SCALE GENOMIC DNA]</scope>
</reference>
<name>A0A2M8EHS5_UNCKA</name>
<organism evidence="1 2">
    <name type="scientific">candidate division WWE3 bacterium CG_4_9_14_0_2_um_filter_48_10</name>
    <dbReference type="NCBI Taxonomy" id="1975078"/>
    <lineage>
        <taxon>Bacteria</taxon>
        <taxon>Katanobacteria</taxon>
    </lineage>
</organism>
<gene>
    <name evidence="1" type="ORF">CO059_03145</name>
</gene>
<protein>
    <submittedName>
        <fullName evidence="1">Uncharacterized protein</fullName>
    </submittedName>
</protein>
<accession>A0A2M8EHS5</accession>
<evidence type="ECO:0000313" key="2">
    <source>
        <dbReference type="Proteomes" id="UP000228781"/>
    </source>
</evidence>